<sequence length="100" mass="10921">MSSSISSISKDFRKSVEPEFSIHRIDRNALSLQNLCIAGSARAPSSSKVGIIGPLLPFRTTMTLTKHVKPSRMAAWNASKFEGHRPLEAPRWTISIAVGS</sequence>
<dbReference type="EMBL" id="ONZP01001032">
    <property type="protein sequence ID" value="SPJ92814.1"/>
    <property type="molecule type" value="Genomic_DNA"/>
</dbReference>
<name>A0AAE8MMU0_9HYPO</name>
<organism evidence="1 2">
    <name type="scientific">Fusarium torulosum</name>
    <dbReference type="NCBI Taxonomy" id="33205"/>
    <lineage>
        <taxon>Eukaryota</taxon>
        <taxon>Fungi</taxon>
        <taxon>Dikarya</taxon>
        <taxon>Ascomycota</taxon>
        <taxon>Pezizomycotina</taxon>
        <taxon>Sordariomycetes</taxon>
        <taxon>Hypocreomycetidae</taxon>
        <taxon>Hypocreales</taxon>
        <taxon>Nectriaceae</taxon>
        <taxon>Fusarium</taxon>
    </lineage>
</organism>
<evidence type="ECO:0000313" key="1">
    <source>
        <dbReference type="EMBL" id="SPJ92814.1"/>
    </source>
</evidence>
<dbReference type="AlphaFoldDB" id="A0AAE8MMU0"/>
<comment type="caution">
    <text evidence="1">The sequence shown here is derived from an EMBL/GenBank/DDBJ whole genome shotgun (WGS) entry which is preliminary data.</text>
</comment>
<accession>A0AAE8MMU0</accession>
<reference evidence="1" key="1">
    <citation type="submission" date="2018-03" db="EMBL/GenBank/DDBJ databases">
        <authorList>
            <person name="Guldener U."/>
        </authorList>
    </citation>
    <scope>NUCLEOTIDE SEQUENCE</scope>
</reference>
<gene>
    <name evidence="1" type="ORF">FTOL_13779</name>
</gene>
<keyword evidence="2" id="KW-1185">Reference proteome</keyword>
<dbReference type="Proteomes" id="UP001187734">
    <property type="component" value="Unassembled WGS sequence"/>
</dbReference>
<protein>
    <submittedName>
        <fullName evidence="1">Uncharacterized protein</fullName>
    </submittedName>
</protein>
<proteinExistence type="predicted"/>
<evidence type="ECO:0000313" key="2">
    <source>
        <dbReference type="Proteomes" id="UP001187734"/>
    </source>
</evidence>